<dbReference type="OrthoDB" id="5598268at2759"/>
<keyword evidence="4" id="KW-0539">Nucleus</keyword>
<keyword evidence="8" id="KW-1185">Reference proteome</keyword>
<dbReference type="InterPro" id="IPR040454">
    <property type="entry name" value="TF_IIIC_Tfc1/Sfc1"/>
</dbReference>
<comment type="subcellular location">
    <subcellularLocation>
        <location evidence="1">Nucleus</location>
    </subcellularLocation>
</comment>
<dbReference type="STRING" id="945553.A0A0D2NCG4"/>
<accession>A0A0D2NCG4</accession>
<proteinExistence type="predicted"/>
<feature type="domain" description="Transcription factor IIIC subunit 5 HTH" evidence="5">
    <location>
        <begin position="229"/>
        <end position="385"/>
    </location>
</feature>
<dbReference type="OMA" id="PPEYFVR"/>
<dbReference type="Pfam" id="PF09734">
    <property type="entry name" value="Tau95"/>
    <property type="match status" value="1"/>
</dbReference>
<feature type="domain" description="Transcription factor IIIC subunit Tfc1/Sfc1 triple barrel" evidence="6">
    <location>
        <begin position="20"/>
        <end position="132"/>
    </location>
</feature>
<protein>
    <recommendedName>
        <fullName evidence="9">Transcription factor IIIC subunit 5 HTH domain-containing protein</fullName>
    </recommendedName>
</protein>
<dbReference type="EMBL" id="KN817688">
    <property type="protein sequence ID" value="KJA14241.1"/>
    <property type="molecule type" value="Genomic_DNA"/>
</dbReference>
<keyword evidence="2" id="KW-0238">DNA-binding</keyword>
<dbReference type="Gene3D" id="3.30.200.160">
    <property type="entry name" value="TFIIIC, subcomplex tauA, subunit Sfc1, barrel domain"/>
    <property type="match status" value="1"/>
</dbReference>
<dbReference type="GO" id="GO:0001003">
    <property type="term" value="F:RNA polymerase III type 2 promoter sequence-specific DNA binding"/>
    <property type="evidence" value="ECO:0007669"/>
    <property type="project" value="TreeGrafter"/>
</dbReference>
<evidence type="ECO:0000259" key="6">
    <source>
        <dbReference type="Pfam" id="PF17682"/>
    </source>
</evidence>
<dbReference type="GO" id="GO:0006384">
    <property type="term" value="P:transcription initiation at RNA polymerase III promoter"/>
    <property type="evidence" value="ECO:0007669"/>
    <property type="project" value="InterPro"/>
</dbReference>
<gene>
    <name evidence="7" type="ORF">HYPSUDRAFT_49332</name>
</gene>
<dbReference type="InterPro" id="IPR019136">
    <property type="entry name" value="TF_IIIC_su-5_HTH"/>
</dbReference>
<dbReference type="InterPro" id="IPR041499">
    <property type="entry name" value="Tfc1/Sfc1_N"/>
</dbReference>
<evidence type="ECO:0000256" key="2">
    <source>
        <dbReference type="ARBA" id="ARBA00023125"/>
    </source>
</evidence>
<reference evidence="8" key="1">
    <citation type="submission" date="2014-04" db="EMBL/GenBank/DDBJ databases">
        <title>Evolutionary Origins and Diversification of the Mycorrhizal Mutualists.</title>
        <authorList>
            <consortium name="DOE Joint Genome Institute"/>
            <consortium name="Mycorrhizal Genomics Consortium"/>
            <person name="Kohler A."/>
            <person name="Kuo A."/>
            <person name="Nagy L.G."/>
            <person name="Floudas D."/>
            <person name="Copeland A."/>
            <person name="Barry K.W."/>
            <person name="Cichocki N."/>
            <person name="Veneault-Fourrey C."/>
            <person name="LaButti K."/>
            <person name="Lindquist E.A."/>
            <person name="Lipzen A."/>
            <person name="Lundell T."/>
            <person name="Morin E."/>
            <person name="Murat C."/>
            <person name="Riley R."/>
            <person name="Ohm R."/>
            <person name="Sun H."/>
            <person name="Tunlid A."/>
            <person name="Henrissat B."/>
            <person name="Grigoriev I.V."/>
            <person name="Hibbett D.S."/>
            <person name="Martin F."/>
        </authorList>
    </citation>
    <scope>NUCLEOTIDE SEQUENCE [LARGE SCALE GENOMIC DNA]</scope>
    <source>
        <strain evidence="8">FD-334 SS-4</strain>
    </source>
</reference>
<evidence type="ECO:0008006" key="9">
    <source>
        <dbReference type="Google" id="ProtNLM"/>
    </source>
</evidence>
<evidence type="ECO:0000259" key="5">
    <source>
        <dbReference type="Pfam" id="PF09734"/>
    </source>
</evidence>
<keyword evidence="3" id="KW-0804">Transcription</keyword>
<evidence type="ECO:0000256" key="3">
    <source>
        <dbReference type="ARBA" id="ARBA00023163"/>
    </source>
</evidence>
<dbReference type="Proteomes" id="UP000054270">
    <property type="component" value="Unassembled WGS sequence"/>
</dbReference>
<dbReference type="GO" id="GO:0000127">
    <property type="term" value="C:transcription factor TFIIIC complex"/>
    <property type="evidence" value="ECO:0007669"/>
    <property type="project" value="InterPro"/>
</dbReference>
<organism evidence="7 8">
    <name type="scientific">Hypholoma sublateritium (strain FD-334 SS-4)</name>
    <dbReference type="NCBI Taxonomy" id="945553"/>
    <lineage>
        <taxon>Eukaryota</taxon>
        <taxon>Fungi</taxon>
        <taxon>Dikarya</taxon>
        <taxon>Basidiomycota</taxon>
        <taxon>Agaricomycotina</taxon>
        <taxon>Agaricomycetes</taxon>
        <taxon>Agaricomycetidae</taxon>
        <taxon>Agaricales</taxon>
        <taxon>Agaricineae</taxon>
        <taxon>Strophariaceae</taxon>
        <taxon>Hypholoma</taxon>
    </lineage>
</organism>
<dbReference type="InterPro" id="IPR042536">
    <property type="entry name" value="TFIIIC_tauA_Sfc1"/>
</dbReference>
<dbReference type="PANTHER" id="PTHR13230:SF5">
    <property type="entry name" value="GENERAL TRANSCRIPTION FACTOR 3C POLYPEPTIDE 5"/>
    <property type="match status" value="1"/>
</dbReference>
<dbReference type="AlphaFoldDB" id="A0A0D2NCG4"/>
<dbReference type="GO" id="GO:0005634">
    <property type="term" value="C:nucleus"/>
    <property type="evidence" value="ECO:0007669"/>
    <property type="project" value="UniProtKB-SubCell"/>
</dbReference>
<name>A0A0D2NCG4_HYPSF</name>
<evidence type="ECO:0000256" key="1">
    <source>
        <dbReference type="ARBA" id="ARBA00004123"/>
    </source>
</evidence>
<evidence type="ECO:0000313" key="7">
    <source>
        <dbReference type="EMBL" id="KJA14241.1"/>
    </source>
</evidence>
<evidence type="ECO:0000313" key="8">
    <source>
        <dbReference type="Proteomes" id="UP000054270"/>
    </source>
</evidence>
<sequence>MEPTQLPPAPERALPQAHFYSIEYPGYVRLQAVPQAIQSLGGQHRIDRVFKRTAHSRADALIELALRPDNPFAHPIPGDVVPANNLLLKVNRRRRKRAPGAEAAPLGDYTAEVVGVLAKTARFRSMVDYQYLPDMRDPIAQLRRAMDTMDVEALCTYTIPPEPMDNAPGPPAVVASVAPAPVPPRADAMDIDIDMNLDPRLREISQVAVTPAPPLSPPAMASPASALRLFPPPLFSRQTIPQGYNFKANTASMLSTTVDEETGEERKRVINKMRWKGYGPASIMFTDAQVPDKPPQAVQDGRHQISESILKKLEALFVERPVWTRMSLFSQFSAAEARDILNSKLLLPLCCYVFQDGPWRDTLVRFSYDPRKNPSSRFYQRLYFRNANHPISRPSVTTRRHDRTAQNEQLRMQEKDAERKNAHIFDGQTITKETAAFQLCDITDPMLKEMIEDPDALRETCNERDGWYTTHAFEQIKTVLRHKFFALLEGHPATDAECAALLAASEGSVKTALAHRSAKLRAGKHNMAKGALRPEDAAALRLRATLDRSMKSFASQR</sequence>
<evidence type="ECO:0000256" key="4">
    <source>
        <dbReference type="ARBA" id="ARBA00023242"/>
    </source>
</evidence>
<dbReference type="GO" id="GO:0001002">
    <property type="term" value="F:RNA polymerase III type 1 promoter sequence-specific DNA binding"/>
    <property type="evidence" value="ECO:0007669"/>
    <property type="project" value="TreeGrafter"/>
</dbReference>
<dbReference type="PANTHER" id="PTHR13230">
    <property type="entry name" value="GENERAL TRANSCRIPTION FACTOR IIIC, POLYPEPTIDE 5"/>
    <property type="match status" value="1"/>
</dbReference>
<dbReference type="Pfam" id="PF17682">
    <property type="entry name" value="Tau95_N"/>
    <property type="match status" value="1"/>
</dbReference>